<dbReference type="InterPro" id="IPR001680">
    <property type="entry name" value="WD40_rpt"/>
</dbReference>
<dbReference type="Proteomes" id="UP000037179">
    <property type="component" value="Unassembled WGS sequence"/>
</dbReference>
<dbReference type="EMBL" id="CP017839">
    <property type="protein sequence ID" value="APA94999.1"/>
    <property type="molecule type" value="Genomic_DNA"/>
</dbReference>
<accession>A0ABC9YX24</accession>
<dbReference type="AlphaFoldDB" id="A0ABC9YX24"/>
<feature type="repeat" description="WD" evidence="3">
    <location>
        <begin position="24"/>
        <end position="63"/>
    </location>
</feature>
<dbReference type="Gene3D" id="2.130.10.10">
    <property type="entry name" value="YVTN repeat-like/Quinoprotein amine dehydrogenase"/>
    <property type="match status" value="1"/>
</dbReference>
<reference evidence="5 6" key="2">
    <citation type="journal article" date="2016" name="Genome Announc.">
        <title>Draft Genome Sequence of Erythromycin- and Oxytetracycline-Sensitive Nocardia seriolae Strain U-1 (NBRC 110359).</title>
        <authorList>
            <person name="Imajoh M."/>
            <person name="Sukeda M."/>
            <person name="Shimizu M."/>
            <person name="Yamane J."/>
            <person name="Ohnishi K."/>
            <person name="Oshima S."/>
        </authorList>
    </citation>
    <scope>NUCLEOTIDE SEQUENCE [LARGE SCALE GENOMIC DNA]</scope>
    <source>
        <strain evidence="5 6">U-1</strain>
    </source>
</reference>
<dbReference type="SMART" id="SM00320">
    <property type="entry name" value="WD40"/>
    <property type="match status" value="4"/>
</dbReference>
<evidence type="ECO:0000256" key="1">
    <source>
        <dbReference type="ARBA" id="ARBA00022574"/>
    </source>
</evidence>
<dbReference type="InterPro" id="IPR036322">
    <property type="entry name" value="WD40_repeat_dom_sf"/>
</dbReference>
<name>A0ABC9YX24_9NOCA</name>
<proteinExistence type="predicted"/>
<keyword evidence="1 3" id="KW-0853">WD repeat</keyword>
<dbReference type="PANTHER" id="PTHR19848:SF8">
    <property type="entry name" value="F-BOX AND WD REPEAT DOMAIN CONTAINING 7"/>
    <property type="match status" value="1"/>
</dbReference>
<dbReference type="KEGG" id="nsr:NS506_00925"/>
<dbReference type="InterPro" id="IPR015943">
    <property type="entry name" value="WD40/YVTN_repeat-like_dom_sf"/>
</dbReference>
<reference evidence="6" key="1">
    <citation type="submission" date="2015-07" db="EMBL/GenBank/DDBJ databases">
        <title>Nocardia seriolae U-1 whole genome shotgun sequence.</title>
        <authorList>
            <person name="Imajoh M."/>
            <person name="Fukumoto Y."/>
            <person name="Sukeda M."/>
            <person name="Yamane J."/>
            <person name="Yamasaki K."/>
            <person name="Shimizu M."/>
            <person name="Ohnishi K."/>
            <person name="Oshima S."/>
        </authorList>
    </citation>
    <scope>NUCLEOTIDE SEQUENCE [LARGE SCALE GENOMIC DNA]</scope>
    <source>
        <strain evidence="6">U-1</strain>
    </source>
</reference>
<dbReference type="Pfam" id="PF00400">
    <property type="entry name" value="WD40"/>
    <property type="match status" value="2"/>
</dbReference>
<dbReference type="EMBL" id="BBYQ01000069">
    <property type="protein sequence ID" value="GAP29987.1"/>
    <property type="molecule type" value="Genomic_DNA"/>
</dbReference>
<evidence type="ECO:0000256" key="3">
    <source>
        <dbReference type="PROSITE-ProRule" id="PRU00221"/>
    </source>
</evidence>
<dbReference type="PROSITE" id="PS00678">
    <property type="entry name" value="WD_REPEATS_1"/>
    <property type="match status" value="1"/>
</dbReference>
<reference evidence="4 7" key="3">
    <citation type="submission" date="2016-10" db="EMBL/GenBank/DDBJ databases">
        <title>Genome sequence of Nocardia seriolae strain EM150506, isolated from Anguila japonica.</title>
        <authorList>
            <person name="Han H.-J."/>
        </authorList>
    </citation>
    <scope>NUCLEOTIDE SEQUENCE [LARGE SCALE GENOMIC DNA]</scope>
    <source>
        <strain evidence="4 7">EM150506</strain>
    </source>
</reference>
<dbReference type="SUPFAM" id="SSF50978">
    <property type="entry name" value="WD40 repeat-like"/>
    <property type="match status" value="1"/>
</dbReference>
<gene>
    <name evidence="4" type="ORF">NS506_00925</name>
    <name evidence="5" type="ORF">NSK11_contig00069-0033</name>
</gene>
<dbReference type="InterPro" id="IPR019775">
    <property type="entry name" value="WD40_repeat_CS"/>
</dbReference>
<evidence type="ECO:0000256" key="2">
    <source>
        <dbReference type="ARBA" id="ARBA00022737"/>
    </source>
</evidence>
<feature type="repeat" description="WD" evidence="3">
    <location>
        <begin position="149"/>
        <end position="181"/>
    </location>
</feature>
<evidence type="ECO:0000313" key="5">
    <source>
        <dbReference type="EMBL" id="GAP29987.1"/>
    </source>
</evidence>
<evidence type="ECO:0000313" key="7">
    <source>
        <dbReference type="Proteomes" id="UP000180166"/>
    </source>
</evidence>
<dbReference type="PROSITE" id="PS50294">
    <property type="entry name" value="WD_REPEATS_REGION"/>
    <property type="match status" value="2"/>
</dbReference>
<protein>
    <submittedName>
        <fullName evidence="4">F-box/WD repeat-containing protein</fullName>
    </submittedName>
</protein>
<evidence type="ECO:0000313" key="4">
    <source>
        <dbReference type="EMBL" id="APA94999.1"/>
    </source>
</evidence>
<sequence>MAIGCDSGSVVVYGADTGRTLRTLHGHRDRTFAVAYTEKVLVTGSADGTVRIWDAASGAIRKVLSGHERWPWPLETDTAGTLLATGDAAGTLRLWALPDGEQVHEFPPPGGVPQRVYSIAFHRDRVAAVYHDGAVRIWQLATGAEVGGFQGAAGPVRRVCWDPMGALLAAGGADAALGLWDPVSSARPLRRSW</sequence>
<evidence type="ECO:0000313" key="6">
    <source>
        <dbReference type="Proteomes" id="UP000037179"/>
    </source>
</evidence>
<dbReference type="PANTHER" id="PTHR19848">
    <property type="entry name" value="WD40 REPEAT PROTEIN"/>
    <property type="match status" value="1"/>
</dbReference>
<organism evidence="5 6">
    <name type="scientific">Nocardia seriolae</name>
    <dbReference type="NCBI Taxonomy" id="37332"/>
    <lineage>
        <taxon>Bacteria</taxon>
        <taxon>Bacillati</taxon>
        <taxon>Actinomycetota</taxon>
        <taxon>Actinomycetes</taxon>
        <taxon>Mycobacteriales</taxon>
        <taxon>Nocardiaceae</taxon>
        <taxon>Nocardia</taxon>
    </lineage>
</organism>
<dbReference type="PROSITE" id="PS50082">
    <property type="entry name" value="WD_REPEATS_2"/>
    <property type="match status" value="3"/>
</dbReference>
<dbReference type="PRINTS" id="PR00320">
    <property type="entry name" value="GPROTEINBRPT"/>
</dbReference>
<dbReference type="InterPro" id="IPR020472">
    <property type="entry name" value="WD40_PAC1"/>
</dbReference>
<keyword evidence="6" id="KW-1185">Reference proteome</keyword>
<keyword evidence="2" id="KW-0677">Repeat</keyword>
<dbReference type="Proteomes" id="UP000180166">
    <property type="component" value="Chromosome"/>
</dbReference>
<feature type="repeat" description="WD" evidence="3">
    <location>
        <begin position="64"/>
        <end position="105"/>
    </location>
</feature>
<dbReference type="RefSeq" id="WP_033088641.1">
    <property type="nucleotide sequence ID" value="NZ_AP017900.1"/>
</dbReference>